<dbReference type="FunFam" id="1.20.1250.20:FF:000277">
    <property type="entry name" value="Solute carrier family 16 member 4"/>
    <property type="match status" value="1"/>
</dbReference>
<feature type="transmembrane region" description="Helical" evidence="3">
    <location>
        <begin position="70"/>
        <end position="90"/>
    </location>
</feature>
<dbReference type="GO" id="GO:0016020">
    <property type="term" value="C:membrane"/>
    <property type="evidence" value="ECO:0007669"/>
    <property type="project" value="UniProtKB-SubCell"/>
</dbReference>
<feature type="transmembrane region" description="Helical" evidence="3">
    <location>
        <begin position="326"/>
        <end position="350"/>
    </location>
</feature>
<comment type="subcellular location">
    <subcellularLocation>
        <location evidence="1">Membrane</location>
        <topology evidence="1">Multi-pass membrane protein</topology>
    </subcellularLocation>
</comment>
<organism evidence="5 6">
    <name type="scientific">Chauna torquata</name>
    <name type="common">Southern screamer</name>
    <dbReference type="NCBI Taxonomy" id="30388"/>
    <lineage>
        <taxon>Eukaryota</taxon>
        <taxon>Metazoa</taxon>
        <taxon>Chordata</taxon>
        <taxon>Craniata</taxon>
        <taxon>Vertebrata</taxon>
        <taxon>Euteleostomi</taxon>
        <taxon>Archelosauria</taxon>
        <taxon>Archosauria</taxon>
        <taxon>Dinosauria</taxon>
        <taxon>Saurischia</taxon>
        <taxon>Theropoda</taxon>
        <taxon>Coelurosauria</taxon>
        <taxon>Aves</taxon>
        <taxon>Neognathae</taxon>
        <taxon>Galloanserae</taxon>
        <taxon>Anseriformes</taxon>
        <taxon>Anhimidae</taxon>
        <taxon>Chauna</taxon>
    </lineage>
</organism>
<feature type="compositionally biased region" description="Polar residues" evidence="2">
    <location>
        <begin position="214"/>
        <end position="225"/>
    </location>
</feature>
<evidence type="ECO:0000259" key="4">
    <source>
        <dbReference type="PROSITE" id="PS50850"/>
    </source>
</evidence>
<dbReference type="PANTHER" id="PTHR11360">
    <property type="entry name" value="MONOCARBOXYLATE TRANSPORTER"/>
    <property type="match status" value="1"/>
</dbReference>
<evidence type="ECO:0000256" key="3">
    <source>
        <dbReference type="SAM" id="Phobius"/>
    </source>
</evidence>
<feature type="transmembrane region" description="Helical" evidence="3">
    <location>
        <begin position="102"/>
        <end position="124"/>
    </location>
</feature>
<feature type="region of interest" description="Disordered" evidence="2">
    <location>
        <begin position="1"/>
        <end position="23"/>
    </location>
</feature>
<accession>A0A7L0JNP7</accession>
<feature type="region of interest" description="Disordered" evidence="2">
    <location>
        <begin position="214"/>
        <end position="271"/>
    </location>
</feature>
<dbReference type="SUPFAM" id="SSF103473">
    <property type="entry name" value="MFS general substrate transporter"/>
    <property type="match status" value="1"/>
</dbReference>
<dbReference type="Proteomes" id="UP000537522">
    <property type="component" value="Unassembled WGS sequence"/>
</dbReference>
<evidence type="ECO:0000313" key="5">
    <source>
        <dbReference type="EMBL" id="NXK45309.1"/>
    </source>
</evidence>
<keyword evidence="3" id="KW-1133">Transmembrane helix</keyword>
<comment type="caution">
    <text evidence="5">The sequence shown here is derived from an EMBL/GenBank/DDBJ whole genome shotgun (WGS) entry which is preliminary data.</text>
</comment>
<protein>
    <submittedName>
        <fullName evidence="5">MOT5 protein</fullName>
    </submittedName>
</protein>
<dbReference type="Pfam" id="PF07690">
    <property type="entry name" value="MFS_1"/>
    <property type="match status" value="1"/>
</dbReference>
<evidence type="ECO:0000256" key="1">
    <source>
        <dbReference type="ARBA" id="ARBA00004141"/>
    </source>
</evidence>
<feature type="transmembrane region" description="Helical" evidence="3">
    <location>
        <begin position="453"/>
        <end position="475"/>
    </location>
</feature>
<dbReference type="PANTHER" id="PTHR11360:SF14">
    <property type="entry name" value="MONOCARBOXYLATE TRANSPORTER 5"/>
    <property type="match status" value="1"/>
</dbReference>
<feature type="transmembrane region" description="Helical" evidence="3">
    <location>
        <begin position="30"/>
        <end position="58"/>
    </location>
</feature>
<evidence type="ECO:0000313" key="6">
    <source>
        <dbReference type="Proteomes" id="UP000537522"/>
    </source>
</evidence>
<feature type="non-terminal residue" evidence="5">
    <location>
        <position position="1"/>
    </location>
</feature>
<sequence length="515" mass="55473">SFSGEKKEEKPEPEPPAATGDVSQGADGGWAWAVVLHFFLVNVLVMGMLKTFGIFFVAFQEEVGGSSEQVSWIGSIMSSLRFLGAPLVAVVCRRLGERPTSVIGAGLVVVGCLLSTQATSVPFLCVSMGLLLGMGFCCLYQAAAVMTAKRCRKRLAFSNAIARSGMGLTFLIAPFTQLLIDFYGWQGTLLIFGGIMLNLVPSSMLLRPVSTQLPQRSSAKNQGGASSVPEKDSGTLAGHLDDAPNRGEQHGSAQELPTAERPTTRRSGDISGPVNVAVLEGLEKAPMDRCSPEIASKAKRSCKPLPVTKEENPQPLLDFSPLKDPLFYIFTWSFLFSHLAYFVPIFHLVARARTLGISSLDASYLISVAGITETVSQLLSGWIADQNWTKKYHYHASYLVLCGITNLLCPLAMTFPLLMTYAVAFAVFCGGFLALVLPVLVDLVGVPKLHSYLGFASFFAGTAAVGGPPLAGWLYDYTQTYACSFLFAGACALISPISFFFEPLAQKWKLKKANL</sequence>
<dbReference type="AlphaFoldDB" id="A0A7L0JNP7"/>
<gene>
    <name evidence="5" type="primary">Slc16a4</name>
    <name evidence="5" type="ORF">CHATOR_R08561</name>
</gene>
<feature type="compositionally biased region" description="Basic and acidic residues" evidence="2">
    <location>
        <begin position="229"/>
        <end position="249"/>
    </location>
</feature>
<dbReference type="InterPro" id="IPR011701">
    <property type="entry name" value="MFS"/>
</dbReference>
<name>A0A7L0JNP7_CHATO</name>
<keyword evidence="3" id="KW-0812">Transmembrane</keyword>
<feature type="transmembrane region" description="Helical" evidence="3">
    <location>
        <begin position="186"/>
        <end position="206"/>
    </location>
</feature>
<reference evidence="5 6" key="1">
    <citation type="submission" date="2019-09" db="EMBL/GenBank/DDBJ databases">
        <title>Bird 10,000 Genomes (B10K) Project - Family phase.</title>
        <authorList>
            <person name="Zhang G."/>
        </authorList>
    </citation>
    <scope>NUCLEOTIDE SEQUENCE [LARGE SCALE GENOMIC DNA]</scope>
    <source>
        <strain evidence="5">B10K-DU-011-36</strain>
        <tissue evidence="5">Muscle</tissue>
    </source>
</reference>
<proteinExistence type="predicted"/>
<dbReference type="InterPro" id="IPR050327">
    <property type="entry name" value="Proton-linked_MCT"/>
</dbReference>
<dbReference type="Gene3D" id="1.20.1250.20">
    <property type="entry name" value="MFS general substrate transporter like domains"/>
    <property type="match status" value="2"/>
</dbReference>
<dbReference type="FunFam" id="1.20.1250.20:FF:000141">
    <property type="entry name" value="Solute carrier family 16, member 4"/>
    <property type="match status" value="1"/>
</dbReference>
<dbReference type="EMBL" id="VXAL01002270">
    <property type="protein sequence ID" value="NXK45309.1"/>
    <property type="molecule type" value="Genomic_DNA"/>
</dbReference>
<feature type="transmembrane region" description="Helical" evidence="3">
    <location>
        <begin position="130"/>
        <end position="148"/>
    </location>
</feature>
<keyword evidence="3" id="KW-0472">Membrane</keyword>
<evidence type="ECO:0000256" key="2">
    <source>
        <dbReference type="SAM" id="MobiDB-lite"/>
    </source>
</evidence>
<feature type="transmembrane region" description="Helical" evidence="3">
    <location>
        <begin position="396"/>
        <end position="415"/>
    </location>
</feature>
<feature type="transmembrane region" description="Helical" evidence="3">
    <location>
        <begin position="362"/>
        <end position="384"/>
    </location>
</feature>
<feature type="compositionally biased region" description="Basic and acidic residues" evidence="2">
    <location>
        <begin position="1"/>
        <end position="13"/>
    </location>
</feature>
<feature type="non-terminal residue" evidence="5">
    <location>
        <position position="515"/>
    </location>
</feature>
<feature type="transmembrane region" description="Helical" evidence="3">
    <location>
        <begin position="481"/>
        <end position="501"/>
    </location>
</feature>
<dbReference type="InterPro" id="IPR036259">
    <property type="entry name" value="MFS_trans_sf"/>
</dbReference>
<dbReference type="InterPro" id="IPR020846">
    <property type="entry name" value="MFS_dom"/>
</dbReference>
<dbReference type="PROSITE" id="PS50850">
    <property type="entry name" value="MFS"/>
    <property type="match status" value="1"/>
</dbReference>
<dbReference type="GO" id="GO:0008028">
    <property type="term" value="F:monocarboxylic acid transmembrane transporter activity"/>
    <property type="evidence" value="ECO:0007669"/>
    <property type="project" value="TreeGrafter"/>
</dbReference>
<keyword evidence="6" id="KW-1185">Reference proteome</keyword>
<feature type="transmembrane region" description="Helical" evidence="3">
    <location>
        <begin position="421"/>
        <end position="441"/>
    </location>
</feature>
<feature type="domain" description="Major facilitator superfamily (MFS) profile" evidence="4">
    <location>
        <begin position="325"/>
        <end position="515"/>
    </location>
</feature>
<feature type="transmembrane region" description="Helical" evidence="3">
    <location>
        <begin position="160"/>
        <end position="180"/>
    </location>
</feature>